<dbReference type="Gene3D" id="3.30.110.170">
    <property type="entry name" value="Protein of unknown function (DUF541), domain 1"/>
    <property type="match status" value="1"/>
</dbReference>
<gene>
    <name evidence="2" type="ORF">PENSOL_c017G11987</name>
</gene>
<sequence>MGILTITVGGSSVITRRPERGVLNLTVNAKGSTRGIVSHKVLETTNELNQLFKELSPKTESRDPTADAAVVTYSSTSLRTWSWNIQNEGSVFKVQEYRGNLSFAAVFRDFTKMSEVAGKLVAYSDVDINSIDWELTAATKKALSSESRKEAIRDAVQKANDYTEVIGRKVAAVEIRDGGNSSFGMLTRTAPNPFAGGRGSLFGGGPSFGQASGGGASGSGLFGGAANHTPAPPTTPPPAPFDLTPQEIQYTSSVQVRFESDPNE</sequence>
<name>A0A1V6R3X1_9EURO</name>
<feature type="compositionally biased region" description="Gly residues" evidence="1">
    <location>
        <begin position="205"/>
        <end position="223"/>
    </location>
</feature>
<accession>A0A1V6R3X1</accession>
<dbReference type="InterPro" id="IPR007497">
    <property type="entry name" value="SIMPL/DUF541"/>
</dbReference>
<dbReference type="Proteomes" id="UP000191612">
    <property type="component" value="Unassembled WGS sequence"/>
</dbReference>
<feature type="compositionally biased region" description="Pro residues" evidence="1">
    <location>
        <begin position="230"/>
        <end position="240"/>
    </location>
</feature>
<proteinExistence type="predicted"/>
<keyword evidence="3" id="KW-1185">Reference proteome</keyword>
<organism evidence="2 3">
    <name type="scientific">Penicillium solitum</name>
    <dbReference type="NCBI Taxonomy" id="60172"/>
    <lineage>
        <taxon>Eukaryota</taxon>
        <taxon>Fungi</taxon>
        <taxon>Dikarya</taxon>
        <taxon>Ascomycota</taxon>
        <taxon>Pezizomycotina</taxon>
        <taxon>Eurotiomycetes</taxon>
        <taxon>Eurotiomycetidae</taxon>
        <taxon>Eurotiales</taxon>
        <taxon>Aspergillaceae</taxon>
        <taxon>Penicillium</taxon>
    </lineage>
</organism>
<comment type="caution">
    <text evidence="2">The sequence shown here is derived from an EMBL/GenBank/DDBJ whole genome shotgun (WGS) entry which is preliminary data.</text>
</comment>
<dbReference type="EMBL" id="MDYO01000017">
    <property type="protein sequence ID" value="OQD96135.1"/>
    <property type="molecule type" value="Genomic_DNA"/>
</dbReference>
<protein>
    <recommendedName>
        <fullName evidence="4">DUF541 domain-containing protein</fullName>
    </recommendedName>
</protein>
<evidence type="ECO:0008006" key="4">
    <source>
        <dbReference type="Google" id="ProtNLM"/>
    </source>
</evidence>
<evidence type="ECO:0000313" key="2">
    <source>
        <dbReference type="EMBL" id="OQD96135.1"/>
    </source>
</evidence>
<feature type="region of interest" description="Disordered" evidence="1">
    <location>
        <begin position="205"/>
        <end position="245"/>
    </location>
</feature>
<reference evidence="3" key="1">
    <citation type="journal article" date="2017" name="Nat. Microbiol.">
        <title>Global analysis of biosynthetic gene clusters reveals vast potential of secondary metabolite production in Penicillium species.</title>
        <authorList>
            <person name="Nielsen J.C."/>
            <person name="Grijseels S."/>
            <person name="Prigent S."/>
            <person name="Ji B."/>
            <person name="Dainat J."/>
            <person name="Nielsen K.F."/>
            <person name="Frisvad J.C."/>
            <person name="Workman M."/>
            <person name="Nielsen J."/>
        </authorList>
    </citation>
    <scope>NUCLEOTIDE SEQUENCE [LARGE SCALE GENOMIC DNA]</scope>
    <source>
        <strain evidence="3">IBT 29525</strain>
    </source>
</reference>
<dbReference type="AlphaFoldDB" id="A0A1V6R3X1"/>
<evidence type="ECO:0000256" key="1">
    <source>
        <dbReference type="SAM" id="MobiDB-lite"/>
    </source>
</evidence>
<evidence type="ECO:0000313" key="3">
    <source>
        <dbReference type="Proteomes" id="UP000191612"/>
    </source>
</evidence>
<dbReference type="Pfam" id="PF04402">
    <property type="entry name" value="SIMPL"/>
    <property type="match status" value="1"/>
</dbReference>
<dbReference type="Gene3D" id="3.30.70.2970">
    <property type="entry name" value="Protein of unknown function (DUF541), domain 2"/>
    <property type="match status" value="1"/>
</dbReference>